<dbReference type="SUPFAM" id="SSF53474">
    <property type="entry name" value="alpha/beta-Hydrolases"/>
    <property type="match status" value="1"/>
</dbReference>
<dbReference type="EMBL" id="CP101620">
    <property type="protein sequence ID" value="UTY39784.1"/>
    <property type="molecule type" value="Genomic_DNA"/>
</dbReference>
<name>A0ABY5I344_9FIRM</name>
<dbReference type="PANTHER" id="PTHR48098:SF1">
    <property type="entry name" value="DIACYLGLYCEROL ACYLTRANSFERASE_MYCOLYLTRANSFERASE AG85A"/>
    <property type="match status" value="1"/>
</dbReference>
<evidence type="ECO:0000313" key="1">
    <source>
        <dbReference type="EMBL" id="UTY39784.1"/>
    </source>
</evidence>
<organism evidence="1 2">
    <name type="scientific">Allocoprobacillus halotolerans</name>
    <dbReference type="NCBI Taxonomy" id="2944914"/>
    <lineage>
        <taxon>Bacteria</taxon>
        <taxon>Bacillati</taxon>
        <taxon>Bacillota</taxon>
        <taxon>Erysipelotrichia</taxon>
        <taxon>Erysipelotrichales</taxon>
        <taxon>Erysipelotrichaceae</taxon>
        <taxon>Allocoprobacillus</taxon>
    </lineage>
</organism>
<keyword evidence="2" id="KW-1185">Reference proteome</keyword>
<dbReference type="InterPro" id="IPR050583">
    <property type="entry name" value="Mycobacterial_A85_antigen"/>
</dbReference>
<protein>
    <submittedName>
        <fullName evidence="1">Alpha/beta hydrolase-fold protein</fullName>
    </submittedName>
</protein>
<dbReference type="InterPro" id="IPR000801">
    <property type="entry name" value="Esterase-like"/>
</dbReference>
<gene>
    <name evidence="1" type="ORF">NMU03_02960</name>
</gene>
<sequence length="226" mass="26294">MAKIQCNMISYTLQRTVDIDIILPTITIPQSRHQDVQPVHHVYPQPYPVLYLLHGYGNNHKQWCGYTNVELFAEERQIAVVMIAGENKFYMNHPQDLFYDFIEKELPEFITQTFPISSRQEDTYIAGLSMGGFGALYHGLTHPQHYHTVGAFSPALAKNDISIEEVTRKALELQEKLPDIYIACGDQDFLYEDDLAYVQLLENQKVEHTWISEPGYSHEWRFLERI</sequence>
<reference evidence="1" key="1">
    <citation type="submission" date="2022-07" db="EMBL/GenBank/DDBJ databases">
        <title>Faecal culturing of patients with breast cancer.</title>
        <authorList>
            <person name="Teng N.M.Y."/>
            <person name="Kiu R."/>
            <person name="Evans R."/>
            <person name="Baker D.J."/>
            <person name="Zenner C."/>
            <person name="Robinson S.D."/>
            <person name="Hall L.J."/>
        </authorList>
    </citation>
    <scope>NUCLEOTIDE SEQUENCE</scope>
    <source>
        <strain evidence="1">LH1062</strain>
    </source>
</reference>
<dbReference type="PANTHER" id="PTHR48098">
    <property type="entry name" value="ENTEROCHELIN ESTERASE-RELATED"/>
    <property type="match status" value="1"/>
</dbReference>
<dbReference type="GO" id="GO:0016787">
    <property type="term" value="F:hydrolase activity"/>
    <property type="evidence" value="ECO:0007669"/>
    <property type="project" value="UniProtKB-KW"/>
</dbReference>
<dbReference type="Pfam" id="PF00756">
    <property type="entry name" value="Esterase"/>
    <property type="match status" value="1"/>
</dbReference>
<dbReference type="InterPro" id="IPR029058">
    <property type="entry name" value="AB_hydrolase_fold"/>
</dbReference>
<evidence type="ECO:0000313" key="2">
    <source>
        <dbReference type="Proteomes" id="UP001060112"/>
    </source>
</evidence>
<dbReference type="RefSeq" id="WP_290141180.1">
    <property type="nucleotide sequence ID" value="NZ_CP101620.1"/>
</dbReference>
<accession>A0ABY5I344</accession>
<keyword evidence="1" id="KW-0378">Hydrolase</keyword>
<proteinExistence type="predicted"/>
<dbReference type="Proteomes" id="UP001060112">
    <property type="component" value="Chromosome"/>
</dbReference>
<dbReference type="Gene3D" id="3.40.50.1820">
    <property type="entry name" value="alpha/beta hydrolase"/>
    <property type="match status" value="1"/>
</dbReference>